<reference evidence="1" key="1">
    <citation type="submission" date="2021-05" db="EMBL/GenBank/DDBJ databases">
        <authorList>
            <person name="Pan Q."/>
            <person name="Jouanno E."/>
            <person name="Zahm M."/>
            <person name="Klopp C."/>
            <person name="Cabau C."/>
            <person name="Louis A."/>
            <person name="Berthelot C."/>
            <person name="Parey E."/>
            <person name="Roest Crollius H."/>
            <person name="Montfort J."/>
            <person name="Robinson-Rechavi M."/>
            <person name="Bouchez O."/>
            <person name="Lampietro C."/>
            <person name="Lopez Roques C."/>
            <person name="Donnadieu C."/>
            <person name="Postlethwait J."/>
            <person name="Bobe J."/>
            <person name="Dillon D."/>
            <person name="Chandos A."/>
            <person name="von Hippel F."/>
            <person name="Guiguen Y."/>
        </authorList>
    </citation>
    <scope>NUCLEOTIDE SEQUENCE</scope>
    <source>
        <strain evidence="1">YG-Jan2019</strain>
    </source>
</reference>
<accession>A0ACC2H3S0</accession>
<name>A0ACC2H3S0_DALPE</name>
<comment type="caution">
    <text evidence="1">The sequence shown here is derived from an EMBL/GenBank/DDBJ whole genome shotgun (WGS) entry which is preliminary data.</text>
</comment>
<sequence length="68" mass="7606">MRTRAARQPYYIPPVTTSGCHNIEGQKDSGTVSATNTSAEDIECDWNGSWEPESLIIRKTGREQLTNH</sequence>
<proteinExistence type="predicted"/>
<organism evidence="1 2">
    <name type="scientific">Dallia pectoralis</name>
    <name type="common">Alaska blackfish</name>
    <dbReference type="NCBI Taxonomy" id="75939"/>
    <lineage>
        <taxon>Eukaryota</taxon>
        <taxon>Metazoa</taxon>
        <taxon>Chordata</taxon>
        <taxon>Craniata</taxon>
        <taxon>Vertebrata</taxon>
        <taxon>Euteleostomi</taxon>
        <taxon>Actinopterygii</taxon>
        <taxon>Neopterygii</taxon>
        <taxon>Teleostei</taxon>
        <taxon>Protacanthopterygii</taxon>
        <taxon>Esociformes</taxon>
        <taxon>Umbridae</taxon>
        <taxon>Dallia</taxon>
    </lineage>
</organism>
<evidence type="ECO:0000313" key="2">
    <source>
        <dbReference type="Proteomes" id="UP001157502"/>
    </source>
</evidence>
<gene>
    <name evidence="1" type="ORF">DPEC_G00076920</name>
</gene>
<dbReference type="EMBL" id="CM055733">
    <property type="protein sequence ID" value="KAJ8010616.1"/>
    <property type="molecule type" value="Genomic_DNA"/>
</dbReference>
<dbReference type="Proteomes" id="UP001157502">
    <property type="component" value="Chromosome 6"/>
</dbReference>
<protein>
    <submittedName>
        <fullName evidence="1">Uncharacterized protein</fullName>
    </submittedName>
</protein>
<keyword evidence="2" id="KW-1185">Reference proteome</keyword>
<evidence type="ECO:0000313" key="1">
    <source>
        <dbReference type="EMBL" id="KAJ8010616.1"/>
    </source>
</evidence>